<evidence type="ECO:0000256" key="3">
    <source>
        <dbReference type="SAM" id="SignalP"/>
    </source>
</evidence>
<feature type="region of interest" description="Disordered" evidence="1">
    <location>
        <begin position="75"/>
        <end position="153"/>
    </location>
</feature>
<feature type="compositionally biased region" description="Basic and acidic residues" evidence="1">
    <location>
        <begin position="586"/>
        <end position="599"/>
    </location>
</feature>
<evidence type="ECO:0000313" key="5">
    <source>
        <dbReference type="Proteomes" id="UP001295423"/>
    </source>
</evidence>
<name>A0AAD2FRU4_9STRA</name>
<feature type="compositionally biased region" description="Gly residues" evidence="1">
    <location>
        <begin position="94"/>
        <end position="106"/>
    </location>
</feature>
<organism evidence="4 5">
    <name type="scientific">Cylindrotheca closterium</name>
    <dbReference type="NCBI Taxonomy" id="2856"/>
    <lineage>
        <taxon>Eukaryota</taxon>
        <taxon>Sar</taxon>
        <taxon>Stramenopiles</taxon>
        <taxon>Ochrophyta</taxon>
        <taxon>Bacillariophyta</taxon>
        <taxon>Bacillariophyceae</taxon>
        <taxon>Bacillariophycidae</taxon>
        <taxon>Bacillariales</taxon>
        <taxon>Bacillariaceae</taxon>
        <taxon>Cylindrotheca</taxon>
    </lineage>
</organism>
<feature type="transmembrane region" description="Helical" evidence="2">
    <location>
        <begin position="333"/>
        <end position="354"/>
    </location>
</feature>
<comment type="caution">
    <text evidence="4">The sequence shown here is derived from an EMBL/GenBank/DDBJ whole genome shotgun (WGS) entry which is preliminary data.</text>
</comment>
<gene>
    <name evidence="4" type="ORF">CYCCA115_LOCUS12914</name>
</gene>
<dbReference type="AlphaFoldDB" id="A0AAD2FRU4"/>
<dbReference type="Proteomes" id="UP001295423">
    <property type="component" value="Unassembled WGS sequence"/>
</dbReference>
<dbReference type="EMBL" id="CAKOGP040001781">
    <property type="protein sequence ID" value="CAJ1951120.1"/>
    <property type="molecule type" value="Genomic_DNA"/>
</dbReference>
<keyword evidence="2" id="KW-1133">Transmembrane helix</keyword>
<feature type="compositionally biased region" description="Low complexity" evidence="1">
    <location>
        <begin position="556"/>
        <end position="567"/>
    </location>
</feature>
<evidence type="ECO:0000256" key="1">
    <source>
        <dbReference type="SAM" id="MobiDB-lite"/>
    </source>
</evidence>
<keyword evidence="3" id="KW-0732">Signal</keyword>
<feature type="signal peptide" evidence="3">
    <location>
        <begin position="1"/>
        <end position="20"/>
    </location>
</feature>
<accession>A0AAD2FRU4</accession>
<keyword evidence="2" id="KW-0812">Transmembrane</keyword>
<feature type="compositionally biased region" description="Basic and acidic residues" evidence="1">
    <location>
        <begin position="606"/>
        <end position="617"/>
    </location>
</feature>
<protein>
    <submittedName>
        <fullName evidence="4">Uncharacterized protein</fullName>
    </submittedName>
</protein>
<reference evidence="4" key="1">
    <citation type="submission" date="2023-08" db="EMBL/GenBank/DDBJ databases">
        <authorList>
            <person name="Audoor S."/>
            <person name="Bilcke G."/>
        </authorList>
    </citation>
    <scope>NUCLEOTIDE SEQUENCE</scope>
</reference>
<feature type="compositionally biased region" description="Basic and acidic residues" evidence="1">
    <location>
        <begin position="515"/>
        <end position="529"/>
    </location>
</feature>
<proteinExistence type="predicted"/>
<feature type="region of interest" description="Disordered" evidence="1">
    <location>
        <begin position="499"/>
        <end position="533"/>
    </location>
</feature>
<keyword evidence="5" id="KW-1185">Reference proteome</keyword>
<evidence type="ECO:0000256" key="2">
    <source>
        <dbReference type="SAM" id="Phobius"/>
    </source>
</evidence>
<feature type="chain" id="PRO_5041981235" evidence="3">
    <location>
        <begin position="21"/>
        <end position="625"/>
    </location>
</feature>
<sequence>MKLYSFYFLLGVSWTTCVLGENIRGATRFTAPRSLQEANATIVDEVQFADTNTTTVEKPAVEVVAAKHHHDYSAKDFEYVSTRPSSKGSKKNGQAGGHSGKGGSGKGSSSSSKGMSGKGGKGARVSRSGGDSDGGSSGTAGNKKDSKTIITAQPTIMEAPTASPSQRPTAMNEHVFVLDNVMLFYIPSDGAVRLPTTLENAELLELTSSYIDFCFKNEYPDTSLTDLREVITDFAGINFIYEGEAIEKQFQPKVVFANSQEVPTRQQLQNTLHLIFDDDHIEYYMEWLRGPYPPPPDTAIGELGSGNIFKGAHVYNERPIIMGQSAGSTDSNFTMVMVAAAATGFTLFVAGVVISNRTRDRNGPTMEVKDLEKQAGDGTVTGETMTIGSGQTNEVSPLSNYMSRGVEHYNHEHRTPAQNDSLLLPSFGADRMTIDEESMEDVSISTDVSSRKDEGEETAPEAWSQDKAEMIDEEMNLEDDGSEISHEVINLEEVEDQLTAPEIAAPKNTADETELQERAHVDKQAVSDWRRHRGSEAEVIELLDVESFDSLEDPYSEGSSSSQTSESIQRPKSLRELTAMLSSRLPSERDMASKQHHQTDPVINEDSEKPKSVREMSKLFSRGSM</sequence>
<feature type="region of interest" description="Disordered" evidence="1">
    <location>
        <begin position="434"/>
        <end position="463"/>
    </location>
</feature>
<evidence type="ECO:0000313" key="4">
    <source>
        <dbReference type="EMBL" id="CAJ1951120.1"/>
    </source>
</evidence>
<keyword evidence="2" id="KW-0472">Membrane</keyword>
<feature type="region of interest" description="Disordered" evidence="1">
    <location>
        <begin position="551"/>
        <end position="625"/>
    </location>
</feature>